<dbReference type="EMBL" id="DVLY01000127">
    <property type="protein sequence ID" value="HIT98215.1"/>
    <property type="molecule type" value="Genomic_DNA"/>
</dbReference>
<gene>
    <name evidence="10" type="ORF">IAC44_05175</name>
</gene>
<dbReference type="GO" id="GO:0015288">
    <property type="term" value="F:porin activity"/>
    <property type="evidence" value="ECO:0007669"/>
    <property type="project" value="TreeGrafter"/>
</dbReference>
<organism evidence="10 11">
    <name type="scientific">Candidatus Merdimorpha stercoravium</name>
    <dbReference type="NCBI Taxonomy" id="2840863"/>
    <lineage>
        <taxon>Bacteria</taxon>
        <taxon>Pseudomonadati</taxon>
        <taxon>Bacteroidota</taxon>
        <taxon>Flavobacteriia</taxon>
        <taxon>Flavobacteriales</taxon>
        <taxon>Candidatus Merdimorpha</taxon>
    </lineage>
</organism>
<dbReference type="InterPro" id="IPR051906">
    <property type="entry name" value="TolC-like"/>
</dbReference>
<keyword evidence="5" id="KW-0812">Transmembrane</keyword>
<evidence type="ECO:0000256" key="5">
    <source>
        <dbReference type="ARBA" id="ARBA00022692"/>
    </source>
</evidence>
<keyword evidence="3" id="KW-0813">Transport</keyword>
<evidence type="ECO:0000313" key="10">
    <source>
        <dbReference type="EMBL" id="HIT98215.1"/>
    </source>
</evidence>
<sequence length="509" mass="58244">MRKHRFSVSRIGIVLLLAMGSLPVAAQQDSSEAPRQLTLRQAISLATDSSLASFRARHSYLSSYWQYRTYKAQNLPQLNLTSTPISYNQNFVLRYNSDTNTDEYRPQQNISSSLGLSIQQNVGPLGGTFYIESDLSFYRNFGDADQQQFSATPFRIGYYQPLFGYNQYRWDKRIEPIKYEAAKRTLLYNMEDIAQEVTDLFFALVMAQENYKTGQANLANADTLYAIGQQKYGIVSISKSDLLSLELDVVNARNSLENYRLELKRAKFNLTSYLNLPEDTDIELEIPDLPVESFIDPEKALSYATTNNPQVMEFRRRELEVESAMQKAKVESRFSATLRASVGFNQAAETLGSAYRNLQRQDQVSVGLSIPIVDWGIAKGRYNIAKSNYDMEMVSIEQDRISLEQDVIMTVSEFNIQLDLAKSSREALELARQVYLNTMQRFIIGSANVTDLTSAFSRQNTAQTNYITALRNYWNSYAKIKKLTLFDFENGMSLSENFDRMYSMLTSRR</sequence>
<evidence type="ECO:0000313" key="11">
    <source>
        <dbReference type="Proteomes" id="UP000824161"/>
    </source>
</evidence>
<keyword evidence="4" id="KW-1134">Transmembrane beta strand</keyword>
<name>A0A9D1H9Q8_9FLAO</name>
<evidence type="ECO:0000256" key="9">
    <source>
        <dbReference type="SAM" id="SignalP"/>
    </source>
</evidence>
<keyword evidence="8" id="KW-0175">Coiled coil</keyword>
<dbReference type="PANTHER" id="PTHR30026">
    <property type="entry name" value="OUTER MEMBRANE PROTEIN TOLC"/>
    <property type="match status" value="1"/>
</dbReference>
<evidence type="ECO:0000256" key="1">
    <source>
        <dbReference type="ARBA" id="ARBA00004442"/>
    </source>
</evidence>
<keyword evidence="9" id="KW-0732">Signal</keyword>
<protein>
    <submittedName>
        <fullName evidence="10">TolC family protein</fullName>
    </submittedName>
</protein>
<reference evidence="10" key="2">
    <citation type="journal article" date="2021" name="PeerJ">
        <title>Extensive microbial diversity within the chicken gut microbiome revealed by metagenomics and culture.</title>
        <authorList>
            <person name="Gilroy R."/>
            <person name="Ravi A."/>
            <person name="Getino M."/>
            <person name="Pursley I."/>
            <person name="Horton D.L."/>
            <person name="Alikhan N.F."/>
            <person name="Baker D."/>
            <person name="Gharbi K."/>
            <person name="Hall N."/>
            <person name="Watson M."/>
            <person name="Adriaenssens E.M."/>
            <person name="Foster-Nyarko E."/>
            <person name="Jarju S."/>
            <person name="Secka A."/>
            <person name="Antonio M."/>
            <person name="Oren A."/>
            <person name="Chaudhuri R.R."/>
            <person name="La Ragione R."/>
            <person name="Hildebrand F."/>
            <person name="Pallen M.J."/>
        </authorList>
    </citation>
    <scope>NUCLEOTIDE SEQUENCE</scope>
    <source>
        <strain evidence="10">1383</strain>
    </source>
</reference>
<reference evidence="10" key="1">
    <citation type="submission" date="2020-10" db="EMBL/GenBank/DDBJ databases">
        <authorList>
            <person name="Gilroy R."/>
        </authorList>
    </citation>
    <scope>NUCLEOTIDE SEQUENCE</scope>
    <source>
        <strain evidence="10">1383</strain>
    </source>
</reference>
<dbReference type="PANTHER" id="PTHR30026:SF20">
    <property type="entry name" value="OUTER MEMBRANE PROTEIN TOLC"/>
    <property type="match status" value="1"/>
</dbReference>
<dbReference type="GO" id="GO:1990281">
    <property type="term" value="C:efflux pump complex"/>
    <property type="evidence" value="ECO:0007669"/>
    <property type="project" value="TreeGrafter"/>
</dbReference>
<dbReference type="SUPFAM" id="SSF56954">
    <property type="entry name" value="Outer membrane efflux proteins (OEP)"/>
    <property type="match status" value="1"/>
</dbReference>
<dbReference type="GO" id="GO:0015562">
    <property type="term" value="F:efflux transmembrane transporter activity"/>
    <property type="evidence" value="ECO:0007669"/>
    <property type="project" value="InterPro"/>
</dbReference>
<evidence type="ECO:0000256" key="8">
    <source>
        <dbReference type="SAM" id="Coils"/>
    </source>
</evidence>
<comment type="caution">
    <text evidence="10">The sequence shown here is derived from an EMBL/GenBank/DDBJ whole genome shotgun (WGS) entry which is preliminary data.</text>
</comment>
<evidence type="ECO:0000256" key="3">
    <source>
        <dbReference type="ARBA" id="ARBA00022448"/>
    </source>
</evidence>
<dbReference type="InterPro" id="IPR003423">
    <property type="entry name" value="OMP_efflux"/>
</dbReference>
<evidence type="ECO:0000256" key="4">
    <source>
        <dbReference type="ARBA" id="ARBA00022452"/>
    </source>
</evidence>
<dbReference type="GO" id="GO:0009279">
    <property type="term" value="C:cell outer membrane"/>
    <property type="evidence" value="ECO:0007669"/>
    <property type="project" value="UniProtKB-SubCell"/>
</dbReference>
<evidence type="ECO:0000256" key="2">
    <source>
        <dbReference type="ARBA" id="ARBA00007613"/>
    </source>
</evidence>
<feature type="signal peptide" evidence="9">
    <location>
        <begin position="1"/>
        <end position="26"/>
    </location>
</feature>
<dbReference type="AlphaFoldDB" id="A0A9D1H9Q8"/>
<dbReference type="Pfam" id="PF02321">
    <property type="entry name" value="OEP"/>
    <property type="match status" value="1"/>
</dbReference>
<comment type="similarity">
    <text evidence="2">Belongs to the outer membrane factor (OMF) (TC 1.B.17) family.</text>
</comment>
<keyword evidence="7" id="KW-0998">Cell outer membrane</keyword>
<evidence type="ECO:0000256" key="6">
    <source>
        <dbReference type="ARBA" id="ARBA00023136"/>
    </source>
</evidence>
<feature type="coiled-coil region" evidence="8">
    <location>
        <begin position="242"/>
        <end position="269"/>
    </location>
</feature>
<keyword evidence="6" id="KW-0472">Membrane</keyword>
<dbReference type="Proteomes" id="UP000824161">
    <property type="component" value="Unassembled WGS sequence"/>
</dbReference>
<comment type="subcellular location">
    <subcellularLocation>
        <location evidence="1">Cell outer membrane</location>
    </subcellularLocation>
</comment>
<evidence type="ECO:0000256" key="7">
    <source>
        <dbReference type="ARBA" id="ARBA00023237"/>
    </source>
</evidence>
<dbReference type="Gene3D" id="1.20.1600.10">
    <property type="entry name" value="Outer membrane efflux proteins (OEP)"/>
    <property type="match status" value="1"/>
</dbReference>
<feature type="chain" id="PRO_5038592580" evidence="9">
    <location>
        <begin position="27"/>
        <end position="509"/>
    </location>
</feature>
<proteinExistence type="inferred from homology"/>
<accession>A0A9D1H9Q8</accession>